<evidence type="ECO:0008006" key="6">
    <source>
        <dbReference type="Google" id="ProtNLM"/>
    </source>
</evidence>
<accession>A0AAD5DU61</accession>
<dbReference type="SUPFAM" id="SSF50685">
    <property type="entry name" value="Barwin-like endoglucanases"/>
    <property type="match status" value="1"/>
</dbReference>
<name>A0AAD5DU61_9CHLO</name>
<evidence type="ECO:0000256" key="3">
    <source>
        <dbReference type="SAM" id="SignalP"/>
    </source>
</evidence>
<comment type="caution">
    <text evidence="4">The sequence shown here is derived from an EMBL/GenBank/DDBJ whole genome shotgun (WGS) entry which is preliminary data.</text>
</comment>
<evidence type="ECO:0000313" key="4">
    <source>
        <dbReference type="EMBL" id="KAI7842326.1"/>
    </source>
</evidence>
<gene>
    <name evidence="4" type="ORF">COHA_003966</name>
</gene>
<dbReference type="Proteomes" id="UP001205105">
    <property type="component" value="Unassembled WGS sequence"/>
</dbReference>
<organism evidence="4 5">
    <name type="scientific">Chlorella ohadii</name>
    <dbReference type="NCBI Taxonomy" id="2649997"/>
    <lineage>
        <taxon>Eukaryota</taxon>
        <taxon>Viridiplantae</taxon>
        <taxon>Chlorophyta</taxon>
        <taxon>core chlorophytes</taxon>
        <taxon>Trebouxiophyceae</taxon>
        <taxon>Chlorellales</taxon>
        <taxon>Chlorellaceae</taxon>
        <taxon>Chlorella clade</taxon>
        <taxon>Chlorella</taxon>
    </lineage>
</organism>
<feature type="region of interest" description="Disordered" evidence="2">
    <location>
        <begin position="490"/>
        <end position="545"/>
    </location>
</feature>
<dbReference type="Gene3D" id="2.40.40.10">
    <property type="entry name" value="RlpA-like domain"/>
    <property type="match status" value="1"/>
</dbReference>
<dbReference type="InterPro" id="IPR051477">
    <property type="entry name" value="Expansin_CellWall"/>
</dbReference>
<dbReference type="CDD" id="cd22271">
    <property type="entry name" value="DPBB_EXP_N-like"/>
    <property type="match status" value="1"/>
</dbReference>
<protein>
    <recommendedName>
        <fullName evidence="6">Expansin-like EG45 domain-containing protein</fullName>
    </recommendedName>
</protein>
<dbReference type="AlphaFoldDB" id="A0AAD5DU61"/>
<dbReference type="EMBL" id="JADXDR010000053">
    <property type="protein sequence ID" value="KAI7842326.1"/>
    <property type="molecule type" value="Genomic_DNA"/>
</dbReference>
<dbReference type="PANTHER" id="PTHR31836">
    <property type="match status" value="1"/>
</dbReference>
<evidence type="ECO:0000256" key="2">
    <source>
        <dbReference type="SAM" id="MobiDB-lite"/>
    </source>
</evidence>
<dbReference type="InterPro" id="IPR036908">
    <property type="entry name" value="RlpA-like_sf"/>
</dbReference>
<evidence type="ECO:0000313" key="5">
    <source>
        <dbReference type="Proteomes" id="UP001205105"/>
    </source>
</evidence>
<evidence type="ECO:0000256" key="1">
    <source>
        <dbReference type="ARBA" id="ARBA00022729"/>
    </source>
</evidence>
<feature type="region of interest" description="Disordered" evidence="2">
    <location>
        <begin position="390"/>
        <end position="427"/>
    </location>
</feature>
<feature type="signal peptide" evidence="3">
    <location>
        <begin position="1"/>
        <end position="22"/>
    </location>
</feature>
<reference evidence="4" key="1">
    <citation type="submission" date="2020-11" db="EMBL/GenBank/DDBJ databases">
        <title>Chlorella ohadii genome sequencing and assembly.</title>
        <authorList>
            <person name="Murik O."/>
            <person name="Treves H."/>
            <person name="Kedem I."/>
            <person name="Shotland Y."/>
            <person name="Kaplan A."/>
        </authorList>
    </citation>
    <scope>NUCLEOTIDE SEQUENCE</scope>
    <source>
        <strain evidence="4">1</strain>
    </source>
</reference>
<keyword evidence="1 3" id="KW-0732">Signal</keyword>
<dbReference type="PANTHER" id="PTHR31836:SF21">
    <property type="entry name" value="EXPANSIN-LIKE PROTEIN 7"/>
    <property type="match status" value="1"/>
</dbReference>
<feature type="compositionally biased region" description="Pro residues" evidence="2">
    <location>
        <begin position="391"/>
        <end position="427"/>
    </location>
</feature>
<feature type="chain" id="PRO_5041966057" description="Expansin-like EG45 domain-containing protein" evidence="3">
    <location>
        <begin position="23"/>
        <end position="545"/>
    </location>
</feature>
<proteinExistence type="predicted"/>
<sequence>MERLLALMALASLAALAPHVQAQQFRGYGTTYTWPGEKNSALAGGFNACQFGRLSPYFETYFAALNKDQYDNSMCGRCAAVRGTGGRATGKTVVVMIVDACATCSYGDLDFTTRGANDITGYAFDRQPIEWTWTSCANPVPPRVAFRDYAGAAQLLAKARGLGYNVNMETMFADLTLTGGVMPIPRGPVATANLAISVAQTKNAAAVVAANTARAKQGAAAAAQQAAQQKRQAAAALAANNAVAPAALQQAQQAAAAAATAAQQAQQAASAAVAAASAAQKAAVAAAQDARAKTAAAEAWLAQERQRKRQAAATAAAQAEAKRKADAAAAQRRAAIAAMQQATATVRGEDGKPSVGSCCCNAVHAVLCSLAAGCGVESELMHVFPSHFRAAPPPPPPRSPPPPPPAVQGVPPPLPPPAMPPPPPWPPMTDADLQSLMLAQAELDGVAADLAAMLTPPGAPAPPSPPMMARLAAYLKAQAAMQASNLTAPAPPPVAELAPAPLGLPPPVAQQQVRAQSVQQGRGQTLQQGQQVRAQVLPQQAVPPH</sequence>
<keyword evidence="5" id="KW-1185">Reference proteome</keyword>
<feature type="compositionally biased region" description="Low complexity" evidence="2">
    <location>
        <begin position="509"/>
        <end position="545"/>
    </location>
</feature>